<gene>
    <name evidence="3" type="ORF">PSNMU_V1.4_AUG-EV-PASAV3_0063200</name>
</gene>
<feature type="region of interest" description="Disordered" evidence="1">
    <location>
        <begin position="393"/>
        <end position="430"/>
    </location>
</feature>
<evidence type="ECO:0008006" key="5">
    <source>
        <dbReference type="Google" id="ProtNLM"/>
    </source>
</evidence>
<keyword evidence="2" id="KW-1133">Transmembrane helix</keyword>
<feature type="transmembrane region" description="Helical" evidence="2">
    <location>
        <begin position="449"/>
        <end position="466"/>
    </location>
</feature>
<dbReference type="Pfam" id="PF07690">
    <property type="entry name" value="MFS_1"/>
    <property type="match status" value="1"/>
</dbReference>
<feature type="transmembrane region" description="Helical" evidence="2">
    <location>
        <begin position="221"/>
        <end position="240"/>
    </location>
</feature>
<dbReference type="PANTHER" id="PTHR11360">
    <property type="entry name" value="MONOCARBOXYLATE TRANSPORTER"/>
    <property type="match status" value="1"/>
</dbReference>
<keyword evidence="2" id="KW-0472">Membrane</keyword>
<evidence type="ECO:0000256" key="2">
    <source>
        <dbReference type="SAM" id="Phobius"/>
    </source>
</evidence>
<dbReference type="InterPro" id="IPR011701">
    <property type="entry name" value="MFS"/>
</dbReference>
<evidence type="ECO:0000256" key="1">
    <source>
        <dbReference type="SAM" id="MobiDB-lite"/>
    </source>
</evidence>
<feature type="compositionally biased region" description="Basic and acidic residues" evidence="1">
    <location>
        <begin position="400"/>
        <end position="418"/>
    </location>
</feature>
<dbReference type="PANTHER" id="PTHR11360:SF317">
    <property type="entry name" value="MAJOR FACILITATOR SUPERFAMILY (MFS) PROFILE DOMAIN-CONTAINING PROTEIN-RELATED"/>
    <property type="match status" value="1"/>
</dbReference>
<dbReference type="Proteomes" id="UP000291116">
    <property type="component" value="Unassembled WGS sequence"/>
</dbReference>
<dbReference type="AlphaFoldDB" id="A0A448ZC23"/>
<evidence type="ECO:0000313" key="3">
    <source>
        <dbReference type="EMBL" id="VEU39593.1"/>
    </source>
</evidence>
<accession>A0A448ZC23</accession>
<feature type="region of interest" description="Disordered" evidence="1">
    <location>
        <begin position="21"/>
        <end position="70"/>
    </location>
</feature>
<feature type="transmembrane region" description="Helical" evidence="2">
    <location>
        <begin position="126"/>
        <end position="143"/>
    </location>
</feature>
<feature type="transmembrane region" description="Helical" evidence="2">
    <location>
        <begin position="193"/>
        <end position="215"/>
    </location>
</feature>
<keyword evidence="4" id="KW-1185">Reference proteome</keyword>
<feature type="transmembrane region" description="Helical" evidence="2">
    <location>
        <begin position="252"/>
        <end position="273"/>
    </location>
</feature>
<dbReference type="InterPro" id="IPR036259">
    <property type="entry name" value="MFS_trans_sf"/>
</dbReference>
<evidence type="ECO:0000313" key="4">
    <source>
        <dbReference type="Proteomes" id="UP000291116"/>
    </source>
</evidence>
<dbReference type="OrthoDB" id="410267at2759"/>
<protein>
    <recommendedName>
        <fullName evidence="5">Major facilitator superfamily (MFS) profile domain-containing protein</fullName>
    </recommendedName>
</protein>
<feature type="transmembrane region" description="Helical" evidence="2">
    <location>
        <begin position="698"/>
        <end position="717"/>
    </location>
</feature>
<dbReference type="Gene3D" id="1.20.1250.20">
    <property type="entry name" value="MFS general substrate transporter like domains"/>
    <property type="match status" value="2"/>
</dbReference>
<reference evidence="3 4" key="1">
    <citation type="submission" date="2019-01" db="EMBL/GenBank/DDBJ databases">
        <authorList>
            <person name="Ferrante I. M."/>
        </authorList>
    </citation>
    <scope>NUCLEOTIDE SEQUENCE [LARGE SCALE GENOMIC DNA]</scope>
    <source>
        <strain evidence="3 4">B856</strain>
    </source>
</reference>
<feature type="transmembrane region" description="Helical" evidence="2">
    <location>
        <begin position="364"/>
        <end position="384"/>
    </location>
</feature>
<dbReference type="InterPro" id="IPR050327">
    <property type="entry name" value="Proton-linked_MCT"/>
</dbReference>
<proteinExistence type="predicted"/>
<feature type="transmembrane region" description="Helical" evidence="2">
    <location>
        <begin position="600"/>
        <end position="618"/>
    </location>
</feature>
<feature type="transmembrane region" description="Helical" evidence="2">
    <location>
        <begin position="560"/>
        <end position="588"/>
    </location>
</feature>
<feature type="transmembrane region" description="Helical" evidence="2">
    <location>
        <begin position="519"/>
        <end position="540"/>
    </location>
</feature>
<feature type="transmembrane region" description="Helical" evidence="2">
    <location>
        <begin position="163"/>
        <end position="181"/>
    </location>
</feature>
<sequence length="743" mass="76998">MPTNQLHHPLRSVFAGLQRRNHGSGVPSLPLRGFAPTTPSALPASDRERKKRAHNAIGRNSSHPSKEISPVVGPWSTIHDLGSQRQQCRLSSSSCSSSSVLSKRAATQTPGFPPGQRWKAVPPANLLHLSIGGVYAYSMWTPALTRALGVVSSAPLDWTHAQVLPVFSCAALSLGATTHFLGSWVESVGPRTAGAVGSLVWSAALVTTGAGVYFHQLPLVYAGYSVLGGIGWGLMYLSPVTTVMKWFPDRRGLATGIALSAFGVGAAVAPALIHGAMEFFAVAPDYLGPLAAPAGALPGTASPSFVELATLPDGSQVVAGGSSLGTPGQPVVVATEADLAKVSGVHTGPGVYALGTGDTGAAKAFWAVGSLYGALGLLGSRYMMLPHSDWTPSGTVAKEPTGKDHESNPSDPPHRTGDEGAITTRETASSNDVGLPASYVTTSTTQYPLLWLGVFGNATGGLALLSSSKLMMTDIWAGVAPSVVTASFATGYVSSLGVGMAVGRFGWSALSDSLGRKNTYSLFGLGIPLVGLAPHLAHAAAETASVGGMESEQLVVPYLWAFYGGSVLAITFYGGIFSALPAYIADLFGQKHAGAIHGKLLTAWAASAVVGPMGLGYLRSRSVDNAVGDLLEAIGNGGQEADEARKSVFEETFGCGLDDTETIEKLIDAKTISIGRLMELVPEGTVDPTPFLYDTTCYASAGFMGIALLANLAIRPLEFVKIGARAREPNDENGPRQETESKS</sequence>
<name>A0A448ZC23_9STRA</name>
<dbReference type="GO" id="GO:0022857">
    <property type="term" value="F:transmembrane transporter activity"/>
    <property type="evidence" value="ECO:0007669"/>
    <property type="project" value="InterPro"/>
</dbReference>
<keyword evidence="2" id="KW-0812">Transmembrane</keyword>
<dbReference type="SUPFAM" id="SSF103473">
    <property type="entry name" value="MFS general substrate transporter"/>
    <property type="match status" value="1"/>
</dbReference>
<organism evidence="3 4">
    <name type="scientific">Pseudo-nitzschia multistriata</name>
    <dbReference type="NCBI Taxonomy" id="183589"/>
    <lineage>
        <taxon>Eukaryota</taxon>
        <taxon>Sar</taxon>
        <taxon>Stramenopiles</taxon>
        <taxon>Ochrophyta</taxon>
        <taxon>Bacillariophyta</taxon>
        <taxon>Bacillariophyceae</taxon>
        <taxon>Bacillariophycidae</taxon>
        <taxon>Bacillariales</taxon>
        <taxon>Bacillariaceae</taxon>
        <taxon>Pseudo-nitzschia</taxon>
    </lineage>
</organism>
<dbReference type="EMBL" id="CAACVS010000226">
    <property type="protein sequence ID" value="VEU39593.1"/>
    <property type="molecule type" value="Genomic_DNA"/>
</dbReference>
<feature type="transmembrane region" description="Helical" evidence="2">
    <location>
        <begin position="486"/>
        <end position="507"/>
    </location>
</feature>